<organism evidence="3 4">
    <name type="scientific">Halorubrum salipaludis</name>
    <dbReference type="NCBI Taxonomy" id="2032630"/>
    <lineage>
        <taxon>Archaea</taxon>
        <taxon>Methanobacteriati</taxon>
        <taxon>Methanobacteriota</taxon>
        <taxon>Stenosarchaea group</taxon>
        <taxon>Halobacteria</taxon>
        <taxon>Halobacteriales</taxon>
        <taxon>Haloferacaceae</taxon>
        <taxon>Halorubrum</taxon>
    </lineage>
</organism>
<dbReference type="GO" id="GO:0015074">
    <property type="term" value="P:DNA integration"/>
    <property type="evidence" value="ECO:0007669"/>
    <property type="project" value="InterPro"/>
</dbReference>
<reference evidence="3 4" key="1">
    <citation type="submission" date="2017-08" db="EMBL/GenBank/DDBJ databases">
        <title>The strain WRN001 was isolated from Binhai saline alkaline soil, Tianjin, China.</title>
        <authorList>
            <person name="Liu D."/>
            <person name="Zhang G."/>
        </authorList>
    </citation>
    <scope>NUCLEOTIDE SEQUENCE [LARGE SCALE GENOMIC DNA]</scope>
    <source>
        <strain evidence="3 4">WN019</strain>
    </source>
</reference>
<proteinExistence type="predicted"/>
<keyword evidence="1" id="KW-0233">DNA recombination</keyword>
<dbReference type="InterPro" id="IPR013762">
    <property type="entry name" value="Integrase-like_cat_sf"/>
</dbReference>
<dbReference type="AlphaFoldDB" id="A0A2A2FIK3"/>
<dbReference type="GO" id="GO:0006310">
    <property type="term" value="P:DNA recombination"/>
    <property type="evidence" value="ECO:0007669"/>
    <property type="project" value="UniProtKB-KW"/>
</dbReference>
<dbReference type="InterPro" id="IPR011010">
    <property type="entry name" value="DNA_brk_join_enz"/>
</dbReference>
<dbReference type="SUPFAM" id="SSF56349">
    <property type="entry name" value="DNA breaking-rejoining enzymes"/>
    <property type="match status" value="1"/>
</dbReference>
<dbReference type="Pfam" id="PF00589">
    <property type="entry name" value="Phage_integrase"/>
    <property type="match status" value="1"/>
</dbReference>
<gene>
    <name evidence="3" type="ORF">CK500_06820</name>
</gene>
<dbReference type="EMBL" id="NSKC01000003">
    <property type="protein sequence ID" value="PAU84383.1"/>
    <property type="molecule type" value="Genomic_DNA"/>
</dbReference>
<dbReference type="Gene3D" id="1.10.443.10">
    <property type="entry name" value="Intergrase catalytic core"/>
    <property type="match status" value="1"/>
</dbReference>
<dbReference type="InterPro" id="IPR002104">
    <property type="entry name" value="Integrase_catalytic"/>
</dbReference>
<dbReference type="GO" id="GO:0003677">
    <property type="term" value="F:DNA binding"/>
    <property type="evidence" value="ECO:0007669"/>
    <property type="project" value="InterPro"/>
</dbReference>
<comment type="caution">
    <text evidence="3">The sequence shown here is derived from an EMBL/GenBank/DDBJ whole genome shotgun (WGS) entry which is preliminary data.</text>
</comment>
<evidence type="ECO:0000256" key="1">
    <source>
        <dbReference type="ARBA" id="ARBA00023172"/>
    </source>
</evidence>
<evidence type="ECO:0000313" key="4">
    <source>
        <dbReference type="Proteomes" id="UP000218083"/>
    </source>
</evidence>
<keyword evidence="4" id="KW-1185">Reference proteome</keyword>
<evidence type="ECO:0000259" key="2">
    <source>
        <dbReference type="PROSITE" id="PS51898"/>
    </source>
</evidence>
<name>A0A2A2FIK3_9EURY</name>
<sequence length="168" mass="19174">MVEIVEQLGLAQLVDLIEDDHAGPVEVAVDVVETDAVWVVRVWEGKGDKFRETPIQNDLATRIQTIGDVREESADEPVLSISSTRSLRRWLQSAREELADQEDDRGWLYLSTHDLRRTWATSLANAEVDPPLVLDWGGWEDLETFLDHYNGTYSSAAQRRGREKVDWL</sequence>
<dbReference type="Proteomes" id="UP000218083">
    <property type="component" value="Unassembled WGS sequence"/>
</dbReference>
<protein>
    <submittedName>
        <fullName evidence="3">Integrase</fullName>
    </submittedName>
</protein>
<dbReference type="PROSITE" id="PS51898">
    <property type="entry name" value="TYR_RECOMBINASE"/>
    <property type="match status" value="1"/>
</dbReference>
<accession>A0A2A2FIK3</accession>
<evidence type="ECO:0000313" key="3">
    <source>
        <dbReference type="EMBL" id="PAU84383.1"/>
    </source>
</evidence>
<feature type="domain" description="Tyr recombinase" evidence="2">
    <location>
        <begin position="1"/>
        <end position="166"/>
    </location>
</feature>